<gene>
    <name evidence="4" type="ORF">dsat_0431</name>
</gene>
<dbReference type="AlphaFoldDB" id="S7T8Z1"/>
<evidence type="ECO:0000313" key="5">
    <source>
        <dbReference type="Proteomes" id="UP000014975"/>
    </source>
</evidence>
<dbReference type="EMBL" id="ATHI01000026">
    <property type="protein sequence ID" value="EPR32990.1"/>
    <property type="molecule type" value="Genomic_DNA"/>
</dbReference>
<evidence type="ECO:0000256" key="2">
    <source>
        <dbReference type="ARBA" id="ARBA00022679"/>
    </source>
</evidence>
<dbReference type="SUPFAM" id="SSF51569">
    <property type="entry name" value="Aldolase"/>
    <property type="match status" value="1"/>
</dbReference>
<feature type="domain" description="Chorismate mutase" evidence="3">
    <location>
        <begin position="292"/>
        <end position="383"/>
    </location>
</feature>
<dbReference type="Pfam" id="PF00793">
    <property type="entry name" value="DAHP_synth_1"/>
    <property type="match status" value="1"/>
</dbReference>
<dbReference type="InterPro" id="IPR036263">
    <property type="entry name" value="Chorismate_II_sf"/>
</dbReference>
<dbReference type="eggNOG" id="COG2876">
    <property type="taxonomic scope" value="Bacteria"/>
</dbReference>
<keyword evidence="2" id="KW-0808">Transferase</keyword>
<evidence type="ECO:0000313" key="4">
    <source>
        <dbReference type="EMBL" id="EPR32990.1"/>
    </source>
</evidence>
<dbReference type="Pfam" id="PF01817">
    <property type="entry name" value="CM_2"/>
    <property type="match status" value="1"/>
</dbReference>
<evidence type="ECO:0000256" key="1">
    <source>
        <dbReference type="ARBA" id="ARBA00012404"/>
    </source>
</evidence>
<dbReference type="PANTHER" id="PTHR43018">
    <property type="entry name" value="PHOSPHO-2-DEHYDRO-3-DEOXYHEPTONATE ALDOLASE"/>
    <property type="match status" value="1"/>
</dbReference>
<proteinExistence type="predicted"/>
<dbReference type="Proteomes" id="UP000014975">
    <property type="component" value="Unassembled WGS sequence"/>
</dbReference>
<protein>
    <recommendedName>
        <fullName evidence="1">chorismate mutase</fullName>
        <ecNumber evidence="1">5.4.99.5</ecNumber>
    </recommendedName>
</protein>
<dbReference type="RefSeq" id="WP_020887125.1">
    <property type="nucleotide sequence ID" value="NZ_ATHI01000026.1"/>
</dbReference>
<dbReference type="GO" id="GO:0016740">
    <property type="term" value="F:transferase activity"/>
    <property type="evidence" value="ECO:0007669"/>
    <property type="project" value="UniProtKB-KW"/>
</dbReference>
<sequence length="385" mass="43181">MRSGSLVNRDLRFTSRPHIEREDILMTVKIKAQGLRDWGIPFGDYLVVAGPCSAETEDQVHATVAELAKQPVNMLRAGIWKPRTRPGCFEGVGEPGLYWLKDAGRAAGLPVTTEVATTQHVEQALKAGIDVLWIGARTTVNPFSVQPIADALKGVDIPVMVKNPINPDIELWLGALERLNAAGVSKLVAIHRGFTAYKKSRFRNKPNWKIPIELRRRVPSLPIICDPSHIAGTRKLVPEVSQTALDLTFDGLMVESHIDPDVALSDAKQQLKPAELGRMLAGLMPMRSTPSEDELAYIQGLRNIIDQLDTTLIGLLKQRMDIATEIGRFKRKTRLTLFQPKRWKETLTTRIRKGKDLGLDEEFLLRVYQYIHEESIRHQEEGAKD</sequence>
<name>S7T8Z1_9BACT</name>
<evidence type="ECO:0000259" key="3">
    <source>
        <dbReference type="PROSITE" id="PS51168"/>
    </source>
</evidence>
<dbReference type="InterPro" id="IPR036979">
    <property type="entry name" value="CM_dom_sf"/>
</dbReference>
<dbReference type="PATRIC" id="fig|1121439.3.peg.1783"/>
<dbReference type="SMART" id="SM00830">
    <property type="entry name" value="CM_2"/>
    <property type="match status" value="1"/>
</dbReference>
<dbReference type="Gene3D" id="1.20.59.10">
    <property type="entry name" value="Chorismate mutase"/>
    <property type="match status" value="1"/>
</dbReference>
<dbReference type="PROSITE" id="PS51168">
    <property type="entry name" value="CHORISMATE_MUT_2"/>
    <property type="match status" value="1"/>
</dbReference>
<dbReference type="PANTHER" id="PTHR43018:SF1">
    <property type="entry name" value="PROTEIN AROA(G)"/>
    <property type="match status" value="1"/>
</dbReference>
<dbReference type="SUPFAM" id="SSF48600">
    <property type="entry name" value="Chorismate mutase II"/>
    <property type="match status" value="1"/>
</dbReference>
<dbReference type="InterPro" id="IPR002701">
    <property type="entry name" value="CM_II_prokaryot"/>
</dbReference>
<keyword evidence="5" id="KW-1185">Reference proteome</keyword>
<organism evidence="4 5">
    <name type="scientific">Alkalidesulfovibrio alkalitolerans DSM 16529</name>
    <dbReference type="NCBI Taxonomy" id="1121439"/>
    <lineage>
        <taxon>Bacteria</taxon>
        <taxon>Pseudomonadati</taxon>
        <taxon>Thermodesulfobacteriota</taxon>
        <taxon>Desulfovibrionia</taxon>
        <taxon>Desulfovibrionales</taxon>
        <taxon>Desulfovibrionaceae</taxon>
        <taxon>Alkalidesulfovibrio</taxon>
    </lineage>
</organism>
<dbReference type="GO" id="GO:0046417">
    <property type="term" value="P:chorismate metabolic process"/>
    <property type="evidence" value="ECO:0007669"/>
    <property type="project" value="InterPro"/>
</dbReference>
<dbReference type="InterPro" id="IPR013785">
    <property type="entry name" value="Aldolase_TIM"/>
</dbReference>
<reference evidence="4 5" key="1">
    <citation type="journal article" date="2013" name="Genome Announc.">
        <title>Draft genome sequences for three mercury-methylating, sulfate-reducing bacteria.</title>
        <authorList>
            <person name="Brown S.D."/>
            <person name="Hurt R.A.Jr."/>
            <person name="Gilmour C.C."/>
            <person name="Elias D.A."/>
        </authorList>
    </citation>
    <scope>NUCLEOTIDE SEQUENCE [LARGE SCALE GENOMIC DNA]</scope>
    <source>
        <strain evidence="4 5">DSM 16529</strain>
    </source>
</reference>
<accession>S7T8Z1</accession>
<dbReference type="InterPro" id="IPR006218">
    <property type="entry name" value="DAHP1/KDSA"/>
</dbReference>
<dbReference type="Gene3D" id="3.20.20.70">
    <property type="entry name" value="Aldolase class I"/>
    <property type="match status" value="1"/>
</dbReference>
<dbReference type="GO" id="GO:0004106">
    <property type="term" value="F:chorismate mutase activity"/>
    <property type="evidence" value="ECO:0007669"/>
    <property type="project" value="UniProtKB-EC"/>
</dbReference>
<dbReference type="STRING" id="1121439.dsat_0431"/>
<dbReference type="EC" id="5.4.99.5" evidence="1"/>
<dbReference type="InterPro" id="IPR052899">
    <property type="entry name" value="Class-I_DAHP_synthase"/>
</dbReference>
<comment type="caution">
    <text evidence="4">The sequence shown here is derived from an EMBL/GenBank/DDBJ whole genome shotgun (WGS) entry which is preliminary data.</text>
</comment>